<protein>
    <recommendedName>
        <fullName evidence="1">GPI inositol-deacylase winged helix domain-containing protein</fullName>
    </recommendedName>
</protein>
<dbReference type="PANTHER" id="PTHR10039:SF15">
    <property type="entry name" value="NACHT DOMAIN-CONTAINING PROTEIN"/>
    <property type="match status" value="1"/>
</dbReference>
<evidence type="ECO:0000259" key="1">
    <source>
        <dbReference type="Pfam" id="PF22939"/>
    </source>
</evidence>
<sequence>MDVVCMQTNVAALRNCLSTLPTTYEKAYQITFDRILKQPDTMVDLAKRVLDWVLHAKRPLTMPELQYAIAISPDGCNRIDTKSPESPNLIISSCLGIISFSKVDGRVSILHSTARQFLESNEQQLSERPLYDIARRCLTYLAFNELSSGPCKSVDELQKRLIQMPFLAYCARAWGQHVRQF</sequence>
<dbReference type="EMBL" id="JAULSW010000009">
    <property type="protein sequence ID" value="KAK3369943.1"/>
    <property type="molecule type" value="Genomic_DNA"/>
</dbReference>
<proteinExistence type="predicted"/>
<name>A0AAE0N4K6_9PEZI</name>
<reference evidence="2" key="1">
    <citation type="journal article" date="2023" name="Mol. Phylogenet. Evol.">
        <title>Genome-scale phylogeny and comparative genomics of the fungal order Sordariales.</title>
        <authorList>
            <person name="Hensen N."/>
            <person name="Bonometti L."/>
            <person name="Westerberg I."/>
            <person name="Brannstrom I.O."/>
            <person name="Guillou S."/>
            <person name="Cros-Aarteil S."/>
            <person name="Calhoun S."/>
            <person name="Haridas S."/>
            <person name="Kuo A."/>
            <person name="Mondo S."/>
            <person name="Pangilinan J."/>
            <person name="Riley R."/>
            <person name="LaButti K."/>
            <person name="Andreopoulos B."/>
            <person name="Lipzen A."/>
            <person name="Chen C."/>
            <person name="Yan M."/>
            <person name="Daum C."/>
            <person name="Ng V."/>
            <person name="Clum A."/>
            <person name="Steindorff A."/>
            <person name="Ohm R.A."/>
            <person name="Martin F."/>
            <person name="Silar P."/>
            <person name="Natvig D.O."/>
            <person name="Lalanne C."/>
            <person name="Gautier V."/>
            <person name="Ament-Velasquez S.L."/>
            <person name="Kruys A."/>
            <person name="Hutchinson M.I."/>
            <person name="Powell A.J."/>
            <person name="Barry K."/>
            <person name="Miller A.N."/>
            <person name="Grigoriev I.V."/>
            <person name="Debuchy R."/>
            <person name="Gladieux P."/>
            <person name="Hiltunen Thoren M."/>
            <person name="Johannesson H."/>
        </authorList>
    </citation>
    <scope>NUCLEOTIDE SEQUENCE</scope>
    <source>
        <strain evidence="2">CBS 232.78</strain>
    </source>
</reference>
<organism evidence="2 3">
    <name type="scientific">Podospora didyma</name>
    <dbReference type="NCBI Taxonomy" id="330526"/>
    <lineage>
        <taxon>Eukaryota</taxon>
        <taxon>Fungi</taxon>
        <taxon>Dikarya</taxon>
        <taxon>Ascomycota</taxon>
        <taxon>Pezizomycotina</taxon>
        <taxon>Sordariomycetes</taxon>
        <taxon>Sordariomycetidae</taxon>
        <taxon>Sordariales</taxon>
        <taxon>Podosporaceae</taxon>
        <taxon>Podospora</taxon>
    </lineage>
</organism>
<keyword evidence="3" id="KW-1185">Reference proteome</keyword>
<feature type="domain" description="GPI inositol-deacylase winged helix" evidence="1">
    <location>
        <begin position="44"/>
        <end position="123"/>
    </location>
</feature>
<dbReference type="Proteomes" id="UP001285441">
    <property type="component" value="Unassembled WGS sequence"/>
</dbReference>
<dbReference type="InterPro" id="IPR054471">
    <property type="entry name" value="GPIID_WHD"/>
</dbReference>
<reference evidence="2" key="2">
    <citation type="submission" date="2023-06" db="EMBL/GenBank/DDBJ databases">
        <authorList>
            <consortium name="Lawrence Berkeley National Laboratory"/>
            <person name="Haridas S."/>
            <person name="Hensen N."/>
            <person name="Bonometti L."/>
            <person name="Westerberg I."/>
            <person name="Brannstrom I.O."/>
            <person name="Guillou S."/>
            <person name="Cros-Aarteil S."/>
            <person name="Calhoun S."/>
            <person name="Kuo A."/>
            <person name="Mondo S."/>
            <person name="Pangilinan J."/>
            <person name="Riley R."/>
            <person name="LaButti K."/>
            <person name="Andreopoulos B."/>
            <person name="Lipzen A."/>
            <person name="Chen C."/>
            <person name="Yanf M."/>
            <person name="Daum C."/>
            <person name="Ng V."/>
            <person name="Clum A."/>
            <person name="Steindorff A."/>
            <person name="Ohm R."/>
            <person name="Martin F."/>
            <person name="Silar P."/>
            <person name="Natvig D."/>
            <person name="Lalanne C."/>
            <person name="Gautier V."/>
            <person name="Ament-velasquez S.L."/>
            <person name="Kruys A."/>
            <person name="Hutchinson M.I."/>
            <person name="Powell A.J."/>
            <person name="Barry K."/>
            <person name="Miller A.N."/>
            <person name="Grigoriev I.V."/>
            <person name="Debuchy R."/>
            <person name="Gladieux P."/>
            <person name="Thoren M.H."/>
            <person name="Johannesson H."/>
        </authorList>
    </citation>
    <scope>NUCLEOTIDE SEQUENCE</scope>
    <source>
        <strain evidence="2">CBS 232.78</strain>
    </source>
</reference>
<dbReference type="PANTHER" id="PTHR10039">
    <property type="entry name" value="AMELOGENIN"/>
    <property type="match status" value="1"/>
</dbReference>
<dbReference type="Pfam" id="PF22939">
    <property type="entry name" value="WHD_GPIID"/>
    <property type="match status" value="1"/>
</dbReference>
<comment type="caution">
    <text evidence="2">The sequence shown here is derived from an EMBL/GenBank/DDBJ whole genome shotgun (WGS) entry which is preliminary data.</text>
</comment>
<accession>A0AAE0N4K6</accession>
<dbReference type="AlphaFoldDB" id="A0AAE0N4K6"/>
<evidence type="ECO:0000313" key="2">
    <source>
        <dbReference type="EMBL" id="KAK3369943.1"/>
    </source>
</evidence>
<gene>
    <name evidence="2" type="ORF">B0H63DRAFT_527707</name>
</gene>
<evidence type="ECO:0000313" key="3">
    <source>
        <dbReference type="Proteomes" id="UP001285441"/>
    </source>
</evidence>